<evidence type="ECO:0000256" key="1">
    <source>
        <dbReference type="SAM" id="Phobius"/>
    </source>
</evidence>
<proteinExistence type="predicted"/>
<keyword evidence="1" id="KW-0812">Transmembrane</keyword>
<name>A0A0W8E1I6_9ZZZZ</name>
<dbReference type="AlphaFoldDB" id="A0A0W8E1I6"/>
<feature type="transmembrane region" description="Helical" evidence="1">
    <location>
        <begin position="123"/>
        <end position="143"/>
    </location>
</feature>
<evidence type="ECO:0000313" key="2">
    <source>
        <dbReference type="EMBL" id="KUG02512.1"/>
    </source>
</evidence>
<dbReference type="EMBL" id="LNQE01001918">
    <property type="protein sequence ID" value="KUG02512.1"/>
    <property type="molecule type" value="Genomic_DNA"/>
</dbReference>
<gene>
    <name evidence="2" type="ORF">ASZ90_020144</name>
</gene>
<sequence>MYGGEGAVLAAMGFLSFIWFVVFVVAYILKSLGISALAANRGFENPWLGWVPIADLYLLGMLVGSMDLFGIKVDKLEIILPAAMVGGFVLSWIPFIGQLLWLALTVFFIVFVYKLFEMYTSNAILYTALSILLCLLPIFLFIIRNNPPLLQPQNPNNQY</sequence>
<feature type="transmembrane region" description="Helical" evidence="1">
    <location>
        <begin position="7"/>
        <end position="29"/>
    </location>
</feature>
<feature type="transmembrane region" description="Helical" evidence="1">
    <location>
        <begin position="76"/>
        <end position="93"/>
    </location>
</feature>
<feature type="transmembrane region" description="Helical" evidence="1">
    <location>
        <begin position="99"/>
        <end position="116"/>
    </location>
</feature>
<protein>
    <submittedName>
        <fullName evidence="2">Uncharacterized protein</fullName>
    </submittedName>
</protein>
<feature type="transmembrane region" description="Helical" evidence="1">
    <location>
        <begin position="49"/>
        <end position="69"/>
    </location>
</feature>
<keyword evidence="1" id="KW-0472">Membrane</keyword>
<keyword evidence="1" id="KW-1133">Transmembrane helix</keyword>
<comment type="caution">
    <text evidence="2">The sequence shown here is derived from an EMBL/GenBank/DDBJ whole genome shotgun (WGS) entry which is preliminary data.</text>
</comment>
<accession>A0A0W8E1I6</accession>
<organism evidence="2">
    <name type="scientific">hydrocarbon metagenome</name>
    <dbReference type="NCBI Taxonomy" id="938273"/>
    <lineage>
        <taxon>unclassified sequences</taxon>
        <taxon>metagenomes</taxon>
        <taxon>ecological metagenomes</taxon>
    </lineage>
</organism>
<reference evidence="2" key="1">
    <citation type="journal article" date="2015" name="Proc. Natl. Acad. Sci. U.S.A.">
        <title>Networks of energetic and metabolic interactions define dynamics in microbial communities.</title>
        <authorList>
            <person name="Embree M."/>
            <person name="Liu J.K."/>
            <person name="Al-Bassam M.M."/>
            <person name="Zengler K."/>
        </authorList>
    </citation>
    <scope>NUCLEOTIDE SEQUENCE</scope>
</reference>